<keyword evidence="6" id="KW-1185">Reference proteome</keyword>
<evidence type="ECO:0000256" key="2">
    <source>
        <dbReference type="ARBA" id="ARBA00022679"/>
    </source>
</evidence>
<name>W0F2R7_9BACT</name>
<dbReference type="KEGG" id="nso:NIASO_12655"/>
<evidence type="ECO:0000313" key="6">
    <source>
        <dbReference type="Proteomes" id="UP000003586"/>
    </source>
</evidence>
<evidence type="ECO:0000256" key="1">
    <source>
        <dbReference type="ARBA" id="ARBA00010688"/>
    </source>
</evidence>
<dbReference type="CDD" id="cd01167">
    <property type="entry name" value="bac_FRK"/>
    <property type="match status" value="1"/>
</dbReference>
<dbReference type="HOGENOM" id="CLU_027634_6_3_10"/>
<feature type="domain" description="Carbohydrate kinase PfkB" evidence="4">
    <location>
        <begin position="22"/>
        <end position="280"/>
    </location>
</feature>
<dbReference type="RefSeq" id="WP_008586027.1">
    <property type="nucleotide sequence ID" value="NZ_CP007035.1"/>
</dbReference>
<dbReference type="InterPro" id="IPR029056">
    <property type="entry name" value="Ribokinase-like"/>
</dbReference>
<dbReference type="InterPro" id="IPR002173">
    <property type="entry name" value="Carboh/pur_kinase_PfkB_CS"/>
</dbReference>
<dbReference type="InterPro" id="IPR050306">
    <property type="entry name" value="PfkB_Carbo_kinase"/>
</dbReference>
<reference evidence="5 6" key="1">
    <citation type="submission" date="2013-12" db="EMBL/GenBank/DDBJ databases">
        <authorList>
            <consortium name="DOE Joint Genome Institute"/>
            <person name="Eisen J."/>
            <person name="Huntemann M."/>
            <person name="Han J."/>
            <person name="Chen A."/>
            <person name="Kyrpides N."/>
            <person name="Mavromatis K."/>
            <person name="Markowitz V."/>
            <person name="Palaniappan K."/>
            <person name="Ivanova N."/>
            <person name="Schaumberg A."/>
            <person name="Pati A."/>
            <person name="Liolios K."/>
            <person name="Nordberg H.P."/>
            <person name="Cantor M.N."/>
            <person name="Hua S.X."/>
            <person name="Woyke T."/>
        </authorList>
    </citation>
    <scope>NUCLEOTIDE SEQUENCE [LARGE SCALE GENOMIC DNA]</scope>
    <source>
        <strain evidence="6">DSM 19437</strain>
    </source>
</reference>
<dbReference type="STRING" id="929713.NIASO_12655"/>
<dbReference type="GO" id="GO:0016301">
    <property type="term" value="F:kinase activity"/>
    <property type="evidence" value="ECO:0007669"/>
    <property type="project" value="UniProtKB-KW"/>
</dbReference>
<dbReference type="Pfam" id="PF00294">
    <property type="entry name" value="PfkB"/>
    <property type="match status" value="1"/>
</dbReference>
<protein>
    <submittedName>
        <fullName evidence="5">Carbohydrate kinase</fullName>
    </submittedName>
</protein>
<accession>W0F2R7</accession>
<evidence type="ECO:0000313" key="5">
    <source>
        <dbReference type="EMBL" id="AHF15779.1"/>
    </source>
</evidence>
<dbReference type="PROSITE" id="PS00583">
    <property type="entry name" value="PFKB_KINASES_1"/>
    <property type="match status" value="1"/>
</dbReference>
<dbReference type="PROSITE" id="PS00584">
    <property type="entry name" value="PFKB_KINASES_2"/>
    <property type="match status" value="1"/>
</dbReference>
<dbReference type="OrthoDB" id="9813569at2"/>
<dbReference type="InterPro" id="IPR011611">
    <property type="entry name" value="PfkB_dom"/>
</dbReference>
<evidence type="ECO:0000256" key="3">
    <source>
        <dbReference type="ARBA" id="ARBA00022777"/>
    </source>
</evidence>
<proteinExistence type="inferred from homology"/>
<gene>
    <name evidence="5" type="ORF">NIASO_12655</name>
</gene>
<dbReference type="SUPFAM" id="SSF53613">
    <property type="entry name" value="Ribokinase-like"/>
    <property type="match status" value="1"/>
</dbReference>
<dbReference type="AlphaFoldDB" id="W0F2R7"/>
<dbReference type="Proteomes" id="UP000003586">
    <property type="component" value="Chromosome"/>
</dbReference>
<dbReference type="Gene3D" id="3.40.1190.20">
    <property type="match status" value="1"/>
</dbReference>
<comment type="similarity">
    <text evidence="1">Belongs to the carbohydrate kinase PfkB family.</text>
</comment>
<dbReference type="EMBL" id="CP007035">
    <property type="protein sequence ID" value="AHF15779.1"/>
    <property type="molecule type" value="Genomic_DNA"/>
</dbReference>
<keyword evidence="2" id="KW-0808">Transferase</keyword>
<dbReference type="eggNOG" id="COG0524">
    <property type="taxonomic scope" value="Bacteria"/>
</dbReference>
<organism evidence="5 6">
    <name type="scientific">Niabella soli DSM 19437</name>
    <dbReference type="NCBI Taxonomy" id="929713"/>
    <lineage>
        <taxon>Bacteria</taxon>
        <taxon>Pseudomonadati</taxon>
        <taxon>Bacteroidota</taxon>
        <taxon>Chitinophagia</taxon>
        <taxon>Chitinophagales</taxon>
        <taxon>Chitinophagaceae</taxon>
        <taxon>Niabella</taxon>
    </lineage>
</organism>
<sequence length="299" mass="32467">MTQHTAICFGEILWDVLPDGAVPGGAPMNVAYHLNKLGLSAGVISKRGADKEGEGLIRFLKEHQVDTAFIQTDVAYSTGKVLATPGANYEMQYDIVFPVAWDFIDATASVLEIVEQTNLLIFGSLAVRNGHSRKTLFELLPLAKTKVLDINLRPPHFDQHTIEALLNEATILKLNENELELVCGWYGFTGTMWEQAAALSEKFSIKDTVVTRGAAGAAYFANGSYYEHPGFKVEVVDTVGSGDAFLAGFLSQLQKQNSPEAALAFACRLGSFIATQKGACPEYDPSALNNLNDQGFIID</sequence>
<dbReference type="PANTHER" id="PTHR43085:SF57">
    <property type="entry name" value="CARBOHYDRATE KINASE PFKB DOMAIN-CONTAINING PROTEIN"/>
    <property type="match status" value="1"/>
</dbReference>
<evidence type="ECO:0000259" key="4">
    <source>
        <dbReference type="Pfam" id="PF00294"/>
    </source>
</evidence>
<keyword evidence="3 5" id="KW-0418">Kinase</keyword>
<dbReference type="PANTHER" id="PTHR43085">
    <property type="entry name" value="HEXOKINASE FAMILY MEMBER"/>
    <property type="match status" value="1"/>
</dbReference>